<dbReference type="AlphaFoldDB" id="A0A934SX58"/>
<reference evidence="9" key="1">
    <citation type="submission" date="2021-01" db="EMBL/GenBank/DDBJ databases">
        <title>Genome sequence of strain Noviherbaspirillum sp. DKR-6.</title>
        <authorList>
            <person name="Chaudhary D.K."/>
        </authorList>
    </citation>
    <scope>NUCLEOTIDE SEQUENCE</scope>
    <source>
        <strain evidence="9">DKR-6</strain>
    </source>
</reference>
<comment type="caution">
    <text evidence="9">The sequence shown here is derived from an EMBL/GenBank/DDBJ whole genome shotgun (WGS) entry which is preliminary data.</text>
</comment>
<evidence type="ECO:0000256" key="1">
    <source>
        <dbReference type="ARBA" id="ARBA00004651"/>
    </source>
</evidence>
<comment type="similarity">
    <text evidence="2">Belongs to the autoinducer-2 exporter (AI-2E) (TC 2.A.86) family.</text>
</comment>
<sequence length="364" mass="38303">MRFDRLVDQLIGVLALAILAGGTLIVIAPFVTTLLWGAILAYCTWHPFEKLVTLLRGRRMQATLFEIVLILGLLLAAVFYIGAAVSARLPDLVVALQERLARDLPPLPDWLSQTPLIGPRIDALWKGIADRNPEVIARLRELAGPMLRASIGIGLGIIQGLGLLALSVLFAGVFYMTGERSAAAIRVAMQRVAGARADALLALIGNTVKGVVYGVLGTSLMQALLCALGYWIAGLPSVALLGFATFFLAIIPGGPLLVVVPGAIWLAQSGNGSWAVFLVIWCAAVGIAIDNVLKPAMIGKSSHVPFVLVMIGVIGGAAAFGLLGVFIGPTLLATAHAVFRDWTAISLVNQPQVQREAAPHVAPG</sequence>
<keyword evidence="5 8" id="KW-0812">Transmembrane</keyword>
<dbReference type="Pfam" id="PF01594">
    <property type="entry name" value="AI-2E_transport"/>
    <property type="match status" value="1"/>
</dbReference>
<evidence type="ECO:0000256" key="8">
    <source>
        <dbReference type="SAM" id="Phobius"/>
    </source>
</evidence>
<evidence type="ECO:0000313" key="10">
    <source>
        <dbReference type="Proteomes" id="UP000622890"/>
    </source>
</evidence>
<evidence type="ECO:0000256" key="5">
    <source>
        <dbReference type="ARBA" id="ARBA00022692"/>
    </source>
</evidence>
<dbReference type="PANTHER" id="PTHR21716">
    <property type="entry name" value="TRANSMEMBRANE PROTEIN"/>
    <property type="match status" value="1"/>
</dbReference>
<gene>
    <name evidence="9" type="ORF">JJB74_27915</name>
</gene>
<evidence type="ECO:0000256" key="4">
    <source>
        <dbReference type="ARBA" id="ARBA00022475"/>
    </source>
</evidence>
<dbReference type="PANTHER" id="PTHR21716:SF67">
    <property type="entry name" value="TRANSPORT PROTEIN YDIK-RELATED"/>
    <property type="match status" value="1"/>
</dbReference>
<name>A0A934SX58_9BURK</name>
<keyword evidence="6 8" id="KW-1133">Transmembrane helix</keyword>
<protein>
    <submittedName>
        <fullName evidence="9">AI-2E family transporter</fullName>
    </submittedName>
</protein>
<dbReference type="GO" id="GO:0005886">
    <property type="term" value="C:plasma membrane"/>
    <property type="evidence" value="ECO:0007669"/>
    <property type="project" value="UniProtKB-SubCell"/>
</dbReference>
<proteinExistence type="inferred from homology"/>
<feature type="transmembrane region" description="Helical" evidence="8">
    <location>
        <begin position="211"/>
        <end position="233"/>
    </location>
</feature>
<feature type="transmembrane region" description="Helical" evidence="8">
    <location>
        <begin position="240"/>
        <end position="267"/>
    </location>
</feature>
<feature type="transmembrane region" description="Helical" evidence="8">
    <location>
        <begin position="273"/>
        <end position="293"/>
    </location>
</feature>
<feature type="transmembrane region" description="Helical" evidence="8">
    <location>
        <begin position="151"/>
        <end position="176"/>
    </location>
</feature>
<keyword evidence="10" id="KW-1185">Reference proteome</keyword>
<dbReference type="InterPro" id="IPR002549">
    <property type="entry name" value="AI-2E-like"/>
</dbReference>
<dbReference type="EMBL" id="JAEPBG010000021">
    <property type="protein sequence ID" value="MBK4738466.1"/>
    <property type="molecule type" value="Genomic_DNA"/>
</dbReference>
<dbReference type="Proteomes" id="UP000622890">
    <property type="component" value="Unassembled WGS sequence"/>
</dbReference>
<keyword evidence="3" id="KW-0813">Transport</keyword>
<evidence type="ECO:0000256" key="6">
    <source>
        <dbReference type="ARBA" id="ARBA00022989"/>
    </source>
</evidence>
<evidence type="ECO:0000256" key="7">
    <source>
        <dbReference type="ARBA" id="ARBA00023136"/>
    </source>
</evidence>
<dbReference type="RefSeq" id="WP_200597717.1">
    <property type="nucleotide sequence ID" value="NZ_JAEPBG010000021.1"/>
</dbReference>
<evidence type="ECO:0000256" key="3">
    <source>
        <dbReference type="ARBA" id="ARBA00022448"/>
    </source>
</evidence>
<feature type="transmembrane region" description="Helical" evidence="8">
    <location>
        <begin position="12"/>
        <end position="43"/>
    </location>
</feature>
<evidence type="ECO:0000313" key="9">
    <source>
        <dbReference type="EMBL" id="MBK4738466.1"/>
    </source>
</evidence>
<comment type="subcellular location">
    <subcellularLocation>
        <location evidence="1">Cell membrane</location>
        <topology evidence="1">Multi-pass membrane protein</topology>
    </subcellularLocation>
</comment>
<feature type="transmembrane region" description="Helical" evidence="8">
    <location>
        <begin position="305"/>
        <end position="327"/>
    </location>
</feature>
<keyword evidence="4" id="KW-1003">Cell membrane</keyword>
<keyword evidence="7 8" id="KW-0472">Membrane</keyword>
<feature type="transmembrane region" description="Helical" evidence="8">
    <location>
        <begin position="64"/>
        <end position="83"/>
    </location>
</feature>
<evidence type="ECO:0000256" key="2">
    <source>
        <dbReference type="ARBA" id="ARBA00009773"/>
    </source>
</evidence>
<organism evidence="9 10">
    <name type="scientific">Noviherbaspirillum pedocola</name>
    <dbReference type="NCBI Taxonomy" id="2801341"/>
    <lineage>
        <taxon>Bacteria</taxon>
        <taxon>Pseudomonadati</taxon>
        <taxon>Pseudomonadota</taxon>
        <taxon>Betaproteobacteria</taxon>
        <taxon>Burkholderiales</taxon>
        <taxon>Oxalobacteraceae</taxon>
        <taxon>Noviherbaspirillum</taxon>
    </lineage>
</organism>
<accession>A0A934SX58</accession>